<dbReference type="InterPro" id="IPR000542">
    <property type="entry name" value="Carn_acyl_trans"/>
</dbReference>
<dbReference type="GO" id="GO:0006631">
    <property type="term" value="P:fatty acid metabolic process"/>
    <property type="evidence" value="ECO:0007669"/>
    <property type="project" value="UniProtKB-KW"/>
</dbReference>
<evidence type="ECO:0000256" key="8">
    <source>
        <dbReference type="ARBA" id="ARBA00022946"/>
    </source>
</evidence>
<comment type="catalytic activity">
    <reaction evidence="14">
        <text>(R)-carnitine + acetyl-CoA = O-acetyl-(R)-carnitine + CoA</text>
        <dbReference type="Rhea" id="RHEA:21136"/>
        <dbReference type="ChEBI" id="CHEBI:16347"/>
        <dbReference type="ChEBI" id="CHEBI:57287"/>
        <dbReference type="ChEBI" id="CHEBI:57288"/>
        <dbReference type="ChEBI" id="CHEBI:57589"/>
        <dbReference type="EC" id="2.3.1.7"/>
    </reaction>
</comment>
<evidence type="ECO:0000259" key="20">
    <source>
        <dbReference type="Pfam" id="PF00755"/>
    </source>
</evidence>
<keyword evidence="22" id="KW-1185">Reference proteome</keyword>
<dbReference type="AlphaFoldDB" id="A0A5C3QI13"/>
<evidence type="ECO:0000256" key="17">
    <source>
        <dbReference type="ARBA" id="ARBA00073438"/>
    </source>
</evidence>
<dbReference type="Gene3D" id="3.30.559.10">
    <property type="entry name" value="Chloramphenicol acetyltransferase-like domain"/>
    <property type="match status" value="1"/>
</dbReference>
<dbReference type="FunFam" id="3.30.559.70:FF:000007">
    <property type="entry name" value="Carnitine O-acetyltransferase, mitochondrial"/>
    <property type="match status" value="1"/>
</dbReference>
<evidence type="ECO:0000256" key="14">
    <source>
        <dbReference type="ARBA" id="ARBA00052702"/>
    </source>
</evidence>
<evidence type="ECO:0000256" key="11">
    <source>
        <dbReference type="ARBA" id="ARBA00023136"/>
    </source>
</evidence>
<dbReference type="InterPro" id="IPR042231">
    <property type="entry name" value="Cho/carn_acyl_trans_2"/>
</dbReference>
<proteinExistence type="inferred from homology"/>
<feature type="active site" description="Proton acceptor" evidence="18">
    <location>
        <position position="357"/>
    </location>
</feature>
<keyword evidence="4" id="KW-0813">Transport</keyword>
<accession>A0A5C3QI13</accession>
<dbReference type="EC" id="2.3.1.7" evidence="16"/>
<evidence type="ECO:0000256" key="19">
    <source>
        <dbReference type="SAM" id="MobiDB-lite"/>
    </source>
</evidence>
<dbReference type="STRING" id="1884261.A0A5C3QI13"/>
<sequence length="643" mass="71493">MLRLSLTRSCRSSLTTMAPALSSGFKSTAKAPSSSAKAPQDPSPGYSVDSSAGPMLRYQASLPRLPVPTLASTASKYLETVKPIVSSSAYARTESLVNEFVKSPQAAELQKRLEGRAGEPDMKSWLSEWWNDAAYMGYRDPVVVFVSYFFVHVDDVLRKDQVSRAASLIKAAIPFRDMVESKQLEPEKVRGAPLCMNSYQWLFHSTRYPVKPSDSAKKYDAATNNHVVFARKNKFFSVPLSSSSGKPLSLAQLEHQISRVIAQAGTDLAPPVGVLTSDNRDHWTDAREALLQASPKNKQSLEKIEGSMIVVCLDDTKPVSRESISSACWTGNGRNRFFDKQQLLVFENGRSGFLGEHSCMDGTTTLRLNEFICATIANNKVDFGTETETSDLPAPEELKFDINDKVASLIKSAEERFDQLVGSHDLQVLHYEGYGKNLIKKFKVSPDAWAQLVKQYAFHKMTGRPAVTYESAQTRKYQLGRTEVIRSASNESKAWTEAMADPKQTDARRASLFRAAVARHVQYSAWAADGQGVDRHFFGLKKMVREGEQVPEIYKDESFSKSSHWELSTSQLSSPYLDGWGYGEVVPDGYGLSYAIGDDYIRWTITSLKDDVSDLKHYIAEAAREVRVALENAEKEATKAAKL</sequence>
<dbReference type="InterPro" id="IPR039551">
    <property type="entry name" value="Cho/carn_acyl_trans"/>
</dbReference>
<evidence type="ECO:0000256" key="6">
    <source>
        <dbReference type="ARBA" id="ARBA00022792"/>
    </source>
</evidence>
<reference evidence="21 22" key="1">
    <citation type="journal article" date="2019" name="Nat. Ecol. Evol.">
        <title>Megaphylogeny resolves global patterns of mushroom evolution.</title>
        <authorList>
            <person name="Varga T."/>
            <person name="Krizsan K."/>
            <person name="Foldi C."/>
            <person name="Dima B."/>
            <person name="Sanchez-Garcia M."/>
            <person name="Sanchez-Ramirez S."/>
            <person name="Szollosi G.J."/>
            <person name="Szarkandi J.G."/>
            <person name="Papp V."/>
            <person name="Albert L."/>
            <person name="Andreopoulos W."/>
            <person name="Angelini C."/>
            <person name="Antonin V."/>
            <person name="Barry K.W."/>
            <person name="Bougher N.L."/>
            <person name="Buchanan P."/>
            <person name="Buyck B."/>
            <person name="Bense V."/>
            <person name="Catcheside P."/>
            <person name="Chovatia M."/>
            <person name="Cooper J."/>
            <person name="Damon W."/>
            <person name="Desjardin D."/>
            <person name="Finy P."/>
            <person name="Geml J."/>
            <person name="Haridas S."/>
            <person name="Hughes K."/>
            <person name="Justo A."/>
            <person name="Karasinski D."/>
            <person name="Kautmanova I."/>
            <person name="Kiss B."/>
            <person name="Kocsube S."/>
            <person name="Kotiranta H."/>
            <person name="LaButti K.M."/>
            <person name="Lechner B.E."/>
            <person name="Liimatainen K."/>
            <person name="Lipzen A."/>
            <person name="Lukacs Z."/>
            <person name="Mihaltcheva S."/>
            <person name="Morgado L.N."/>
            <person name="Niskanen T."/>
            <person name="Noordeloos M.E."/>
            <person name="Ohm R.A."/>
            <person name="Ortiz-Santana B."/>
            <person name="Ovrebo C."/>
            <person name="Racz N."/>
            <person name="Riley R."/>
            <person name="Savchenko A."/>
            <person name="Shiryaev A."/>
            <person name="Soop K."/>
            <person name="Spirin V."/>
            <person name="Szebenyi C."/>
            <person name="Tomsovsky M."/>
            <person name="Tulloss R.E."/>
            <person name="Uehling J."/>
            <person name="Grigoriev I.V."/>
            <person name="Vagvolgyi C."/>
            <person name="Papp T."/>
            <person name="Martin F.M."/>
            <person name="Miettinen O."/>
            <person name="Hibbett D.S."/>
            <person name="Nagy L.G."/>
        </authorList>
    </citation>
    <scope>NUCLEOTIDE SEQUENCE [LARGE SCALE GENOMIC DNA]</scope>
    <source>
        <strain evidence="21 22">CBS 309.79</strain>
    </source>
</reference>
<evidence type="ECO:0000313" key="21">
    <source>
        <dbReference type="EMBL" id="TFL01705.1"/>
    </source>
</evidence>
<evidence type="ECO:0000256" key="12">
    <source>
        <dbReference type="ARBA" id="ARBA00023140"/>
    </source>
</evidence>
<keyword evidence="6" id="KW-0999">Mitochondrion inner membrane</keyword>
<evidence type="ECO:0000256" key="15">
    <source>
        <dbReference type="ARBA" id="ARBA00053195"/>
    </source>
</evidence>
<comment type="similarity">
    <text evidence="3">Belongs to the carnitine/choline acetyltransferase family.</text>
</comment>
<dbReference type="Gene3D" id="3.30.559.70">
    <property type="entry name" value="Choline/Carnitine o-acyltransferase, domain 2"/>
    <property type="match status" value="1"/>
</dbReference>
<dbReference type="PANTHER" id="PTHR22589:SF103">
    <property type="entry name" value="CARNITINE O-ACETYL-TRANSFERASE, ISOFORM A-RELATED"/>
    <property type="match status" value="1"/>
</dbReference>
<evidence type="ECO:0000256" key="18">
    <source>
        <dbReference type="PIRSR" id="PIRSR600542-1"/>
    </source>
</evidence>
<evidence type="ECO:0000256" key="9">
    <source>
        <dbReference type="ARBA" id="ARBA00023098"/>
    </source>
</evidence>
<dbReference type="GO" id="GO:0005743">
    <property type="term" value="C:mitochondrial inner membrane"/>
    <property type="evidence" value="ECO:0007669"/>
    <property type="project" value="UniProtKB-SubCell"/>
</dbReference>
<dbReference type="InterPro" id="IPR023213">
    <property type="entry name" value="CAT-like_dom_sf"/>
</dbReference>
<keyword evidence="10" id="KW-0496">Mitochondrion</keyword>
<keyword evidence="9" id="KW-0443">Lipid metabolism</keyword>
<name>A0A5C3QI13_9AGAR</name>
<evidence type="ECO:0000313" key="22">
    <source>
        <dbReference type="Proteomes" id="UP000305067"/>
    </source>
</evidence>
<dbReference type="Proteomes" id="UP000305067">
    <property type="component" value="Unassembled WGS sequence"/>
</dbReference>
<dbReference type="EMBL" id="ML178824">
    <property type="protein sequence ID" value="TFL01705.1"/>
    <property type="molecule type" value="Genomic_DNA"/>
</dbReference>
<evidence type="ECO:0000256" key="3">
    <source>
        <dbReference type="ARBA" id="ARBA00005232"/>
    </source>
</evidence>
<keyword evidence="7" id="KW-0276">Fatty acid metabolism</keyword>
<evidence type="ECO:0000256" key="4">
    <source>
        <dbReference type="ARBA" id="ARBA00022448"/>
    </source>
</evidence>
<evidence type="ECO:0000256" key="1">
    <source>
        <dbReference type="ARBA" id="ARBA00004275"/>
    </source>
</evidence>
<dbReference type="GO" id="GO:0005777">
    <property type="term" value="C:peroxisome"/>
    <property type="evidence" value="ECO:0007669"/>
    <property type="project" value="UniProtKB-SubCell"/>
</dbReference>
<keyword evidence="11" id="KW-0472">Membrane</keyword>
<organism evidence="21 22">
    <name type="scientific">Pterulicium gracile</name>
    <dbReference type="NCBI Taxonomy" id="1884261"/>
    <lineage>
        <taxon>Eukaryota</taxon>
        <taxon>Fungi</taxon>
        <taxon>Dikarya</taxon>
        <taxon>Basidiomycota</taxon>
        <taxon>Agaricomycotina</taxon>
        <taxon>Agaricomycetes</taxon>
        <taxon>Agaricomycetidae</taxon>
        <taxon>Agaricales</taxon>
        <taxon>Pleurotineae</taxon>
        <taxon>Pterulaceae</taxon>
        <taxon>Pterulicium</taxon>
    </lineage>
</organism>
<evidence type="ECO:0000256" key="5">
    <source>
        <dbReference type="ARBA" id="ARBA00022679"/>
    </source>
</evidence>
<dbReference type="SUPFAM" id="SSF52777">
    <property type="entry name" value="CoA-dependent acyltransferases"/>
    <property type="match status" value="2"/>
</dbReference>
<dbReference type="PANTHER" id="PTHR22589">
    <property type="entry name" value="CARNITINE O-ACYLTRANSFERASE"/>
    <property type="match status" value="1"/>
</dbReference>
<feature type="compositionally biased region" description="Low complexity" evidence="19">
    <location>
        <begin position="26"/>
        <end position="44"/>
    </location>
</feature>
<dbReference type="GO" id="GO:0004092">
    <property type="term" value="F:carnitine O-acetyltransferase activity"/>
    <property type="evidence" value="ECO:0007669"/>
    <property type="project" value="UniProtKB-EC"/>
</dbReference>
<evidence type="ECO:0000256" key="7">
    <source>
        <dbReference type="ARBA" id="ARBA00022832"/>
    </source>
</evidence>
<gene>
    <name evidence="21" type="ORF">BDV98DRAFT_649950</name>
</gene>
<keyword evidence="12" id="KW-0576">Peroxisome</keyword>
<feature type="region of interest" description="Disordered" evidence="19">
    <location>
        <begin position="23"/>
        <end position="50"/>
    </location>
</feature>
<evidence type="ECO:0000256" key="10">
    <source>
        <dbReference type="ARBA" id="ARBA00023128"/>
    </source>
</evidence>
<comment type="function">
    <text evidence="15">Carnitine acetylase is specific for short chain fatty acids. Carnitine acetylase seems to affect the flux through the pyruvate dehydrogenase complex. It may be involved as well in the transport of acetyl-CoA into mitochondria.</text>
</comment>
<dbReference type="PROSITE" id="PS00439">
    <property type="entry name" value="ACYLTRANSF_C_1"/>
    <property type="match status" value="1"/>
</dbReference>
<evidence type="ECO:0000256" key="13">
    <source>
        <dbReference type="ARBA" id="ARBA00023315"/>
    </source>
</evidence>
<dbReference type="GO" id="GO:0009437">
    <property type="term" value="P:carnitine metabolic process"/>
    <property type="evidence" value="ECO:0007669"/>
    <property type="project" value="TreeGrafter"/>
</dbReference>
<comment type="subcellular location">
    <subcellularLocation>
        <location evidence="2">Mitochondrion inner membrane</location>
        <topology evidence="2">Peripheral membrane protein</topology>
        <orientation evidence="2">Matrix side</orientation>
    </subcellularLocation>
    <subcellularLocation>
        <location evidence="1">Peroxisome</location>
    </subcellularLocation>
</comment>
<dbReference type="OrthoDB" id="240216at2759"/>
<protein>
    <recommendedName>
        <fullName evidence="17">Carnitine O-acetyltransferase, mitochondrial</fullName>
        <ecNumber evidence="16">2.3.1.7</ecNumber>
    </recommendedName>
</protein>
<evidence type="ECO:0000256" key="16">
    <source>
        <dbReference type="ARBA" id="ARBA00066910"/>
    </source>
</evidence>
<feature type="domain" description="Choline/carnitine acyltransferase" evidence="20">
    <location>
        <begin position="65"/>
        <end position="618"/>
    </location>
</feature>
<evidence type="ECO:0000256" key="2">
    <source>
        <dbReference type="ARBA" id="ARBA00004443"/>
    </source>
</evidence>
<keyword evidence="5 21" id="KW-0808">Transferase</keyword>
<dbReference type="Pfam" id="PF00755">
    <property type="entry name" value="Carn_acyltransf"/>
    <property type="match status" value="1"/>
</dbReference>
<keyword evidence="13 21" id="KW-0012">Acyltransferase</keyword>
<keyword evidence="8" id="KW-0809">Transit peptide</keyword>